<proteinExistence type="predicted"/>
<protein>
    <recommendedName>
        <fullName evidence="3">Ig-like domain-containing protein</fullName>
    </recommendedName>
</protein>
<keyword evidence="1" id="KW-0812">Transmembrane</keyword>
<comment type="caution">
    <text evidence="4">The sequence shown here is derived from an EMBL/GenBank/DDBJ whole genome shotgun (WGS) entry which is preliminary data.</text>
</comment>
<feature type="domain" description="Ig-like" evidence="3">
    <location>
        <begin position="148"/>
        <end position="211"/>
    </location>
</feature>
<evidence type="ECO:0000313" key="4">
    <source>
        <dbReference type="EMBL" id="KAF0031969.1"/>
    </source>
</evidence>
<evidence type="ECO:0000256" key="2">
    <source>
        <dbReference type="SAM" id="SignalP"/>
    </source>
</evidence>
<evidence type="ECO:0000259" key="3">
    <source>
        <dbReference type="PROSITE" id="PS50835"/>
    </source>
</evidence>
<dbReference type="AlphaFoldDB" id="A0A6A4SHI6"/>
<dbReference type="Gene3D" id="2.60.40.10">
    <property type="entry name" value="Immunoglobulins"/>
    <property type="match status" value="2"/>
</dbReference>
<dbReference type="Pfam" id="PF13895">
    <property type="entry name" value="Ig_2"/>
    <property type="match status" value="1"/>
</dbReference>
<evidence type="ECO:0000256" key="1">
    <source>
        <dbReference type="SAM" id="Phobius"/>
    </source>
</evidence>
<feature type="signal peptide" evidence="2">
    <location>
        <begin position="1"/>
        <end position="21"/>
    </location>
</feature>
<dbReference type="InterPro" id="IPR007110">
    <property type="entry name" value="Ig-like_dom"/>
</dbReference>
<dbReference type="InterPro" id="IPR003599">
    <property type="entry name" value="Ig_sub"/>
</dbReference>
<dbReference type="SUPFAM" id="SSF48726">
    <property type="entry name" value="Immunoglobulin"/>
    <property type="match status" value="2"/>
</dbReference>
<feature type="transmembrane region" description="Helical" evidence="1">
    <location>
        <begin position="393"/>
        <end position="413"/>
    </location>
</feature>
<keyword evidence="1" id="KW-0472">Membrane</keyword>
<reference evidence="4 5" key="1">
    <citation type="submission" date="2019-06" db="EMBL/GenBank/DDBJ databases">
        <title>Draft genomes of female and male turbot (Scophthalmus maximus).</title>
        <authorList>
            <person name="Xu H."/>
            <person name="Xu X.-W."/>
            <person name="Shao C."/>
            <person name="Chen S."/>
        </authorList>
    </citation>
    <scope>NUCLEOTIDE SEQUENCE [LARGE SCALE GENOMIC DNA]</scope>
    <source>
        <strain evidence="4">Ysfricsl-2016a</strain>
        <tissue evidence="4">Blood</tissue>
    </source>
</reference>
<keyword evidence="2" id="KW-0732">Signal</keyword>
<dbReference type="PANTHER" id="PTHR46013">
    <property type="entry name" value="VASCULAR CELL ADHESION MOLECULE 1"/>
    <property type="match status" value="1"/>
</dbReference>
<feature type="chain" id="PRO_5025400684" description="Ig-like domain-containing protein" evidence="2">
    <location>
        <begin position="22"/>
        <end position="423"/>
    </location>
</feature>
<dbReference type="Proteomes" id="UP000438429">
    <property type="component" value="Unassembled WGS sequence"/>
</dbReference>
<dbReference type="SMART" id="SM00409">
    <property type="entry name" value="IG"/>
    <property type="match status" value="2"/>
</dbReference>
<sequence>MAVWDKKIPWGLVFLLGGAVAQTVSVNYPGPVCAVERSTVTLLCTFTPISSWTLEGRNVPLQIVRVVWCQNHLICQSITPSVYDSESKNNAPRYLYLGDKKGNCTLQISDLQKKDNAVLRFRMEVNHTVGHFTDTSGVTVTVVDKTEMRIISSSDEEVTTAGQTVTLRCTSNCTFHQLRVSWYKDGHALQESGLALHLGPLTAGDSGSYACGLNTNPRMHSPPHTLRVKVAEGGGVLLPLTVSVTLTVLLALSSLALVFFIIRRKSAANQDQGAVEGEVEQKMSRPDVIFSSIQLPEEQDVSYASVQFKHQTQAQTRAVVEADDALVYASVVIRGRGHTSASSCSGASGNFTAPQGKCAAGPHRTGQGFLTNINRHKTSVLEHTMLLSVMQQLIFTTIYRSFTTVYILIYLVYYNLIFNNICR</sequence>
<dbReference type="InterPro" id="IPR013783">
    <property type="entry name" value="Ig-like_fold"/>
</dbReference>
<name>A0A6A4SHI6_SCOMX</name>
<dbReference type="PROSITE" id="PS50835">
    <property type="entry name" value="IG_LIKE"/>
    <property type="match status" value="1"/>
</dbReference>
<feature type="transmembrane region" description="Helical" evidence="1">
    <location>
        <begin position="236"/>
        <end position="262"/>
    </location>
</feature>
<organism evidence="4 5">
    <name type="scientific">Scophthalmus maximus</name>
    <name type="common">Turbot</name>
    <name type="synonym">Psetta maxima</name>
    <dbReference type="NCBI Taxonomy" id="52904"/>
    <lineage>
        <taxon>Eukaryota</taxon>
        <taxon>Metazoa</taxon>
        <taxon>Chordata</taxon>
        <taxon>Craniata</taxon>
        <taxon>Vertebrata</taxon>
        <taxon>Euteleostomi</taxon>
        <taxon>Actinopterygii</taxon>
        <taxon>Neopterygii</taxon>
        <taxon>Teleostei</taxon>
        <taxon>Neoteleostei</taxon>
        <taxon>Acanthomorphata</taxon>
        <taxon>Carangaria</taxon>
        <taxon>Pleuronectiformes</taxon>
        <taxon>Pleuronectoidei</taxon>
        <taxon>Scophthalmidae</taxon>
        <taxon>Scophthalmus</taxon>
    </lineage>
</organism>
<dbReference type="InterPro" id="IPR036179">
    <property type="entry name" value="Ig-like_dom_sf"/>
</dbReference>
<gene>
    <name evidence="4" type="ORF">F2P81_016524</name>
</gene>
<dbReference type="PANTHER" id="PTHR46013:SF4">
    <property type="entry name" value="B-CELL RECEPTOR CD22-RELATED"/>
    <property type="match status" value="1"/>
</dbReference>
<dbReference type="EMBL" id="VEVO01000014">
    <property type="protein sequence ID" value="KAF0031969.1"/>
    <property type="molecule type" value="Genomic_DNA"/>
</dbReference>
<accession>A0A6A4SHI6</accession>
<evidence type="ECO:0000313" key="5">
    <source>
        <dbReference type="Proteomes" id="UP000438429"/>
    </source>
</evidence>
<keyword evidence="1" id="KW-1133">Transmembrane helix</keyword>